<accession>A0A9W4UM53</accession>
<feature type="compositionally biased region" description="Basic and acidic residues" evidence="1">
    <location>
        <begin position="475"/>
        <end position="484"/>
    </location>
</feature>
<feature type="compositionally biased region" description="Basic residues" evidence="1">
    <location>
        <begin position="164"/>
        <end position="179"/>
    </location>
</feature>
<feature type="region of interest" description="Disordered" evidence="1">
    <location>
        <begin position="114"/>
        <end position="301"/>
    </location>
</feature>
<feature type="region of interest" description="Disordered" evidence="1">
    <location>
        <begin position="689"/>
        <end position="1036"/>
    </location>
</feature>
<dbReference type="OrthoDB" id="4115400at2759"/>
<feature type="compositionally biased region" description="Basic residues" evidence="1">
    <location>
        <begin position="541"/>
        <end position="556"/>
    </location>
</feature>
<feature type="compositionally biased region" description="Low complexity" evidence="1">
    <location>
        <begin position="187"/>
        <end position="202"/>
    </location>
</feature>
<feature type="compositionally biased region" description="Low complexity" evidence="1">
    <location>
        <begin position="889"/>
        <end position="898"/>
    </location>
</feature>
<protein>
    <submittedName>
        <fullName evidence="2">Uncharacterized protein</fullName>
    </submittedName>
</protein>
<evidence type="ECO:0000313" key="2">
    <source>
        <dbReference type="EMBL" id="CAI6337859.1"/>
    </source>
</evidence>
<comment type="caution">
    <text evidence="2">The sequence shown here is derived from an EMBL/GenBank/DDBJ whole genome shotgun (WGS) entry which is preliminary data.</text>
</comment>
<organism evidence="2 3">
    <name type="scientific">Periconia digitata</name>
    <dbReference type="NCBI Taxonomy" id="1303443"/>
    <lineage>
        <taxon>Eukaryota</taxon>
        <taxon>Fungi</taxon>
        <taxon>Dikarya</taxon>
        <taxon>Ascomycota</taxon>
        <taxon>Pezizomycotina</taxon>
        <taxon>Dothideomycetes</taxon>
        <taxon>Pleosporomycetidae</taxon>
        <taxon>Pleosporales</taxon>
        <taxon>Massarineae</taxon>
        <taxon>Periconiaceae</taxon>
        <taxon>Periconia</taxon>
    </lineage>
</organism>
<feature type="compositionally biased region" description="Low complexity" evidence="1">
    <location>
        <begin position="796"/>
        <end position="818"/>
    </location>
</feature>
<feature type="compositionally biased region" description="Acidic residues" evidence="1">
    <location>
        <begin position="120"/>
        <end position="142"/>
    </location>
</feature>
<feature type="compositionally biased region" description="Polar residues" evidence="1">
    <location>
        <begin position="862"/>
        <end position="872"/>
    </location>
</feature>
<gene>
    <name evidence="2" type="ORF">PDIGIT_LOCUS10975</name>
</gene>
<feature type="compositionally biased region" description="Basic and acidic residues" evidence="1">
    <location>
        <begin position="998"/>
        <end position="1026"/>
    </location>
</feature>
<feature type="compositionally biased region" description="Low complexity" evidence="1">
    <location>
        <begin position="143"/>
        <end position="155"/>
    </location>
</feature>
<feature type="compositionally biased region" description="Low complexity" evidence="1">
    <location>
        <begin position="529"/>
        <end position="540"/>
    </location>
</feature>
<feature type="compositionally biased region" description="Low complexity" evidence="1">
    <location>
        <begin position="906"/>
        <end position="923"/>
    </location>
</feature>
<evidence type="ECO:0000256" key="1">
    <source>
        <dbReference type="SAM" id="MobiDB-lite"/>
    </source>
</evidence>
<feature type="region of interest" description="Disordered" evidence="1">
    <location>
        <begin position="1"/>
        <end position="56"/>
    </location>
</feature>
<feature type="compositionally biased region" description="Pro residues" evidence="1">
    <location>
        <begin position="275"/>
        <end position="284"/>
    </location>
</feature>
<feature type="compositionally biased region" description="Low complexity" evidence="1">
    <location>
        <begin position="240"/>
        <end position="249"/>
    </location>
</feature>
<feature type="compositionally biased region" description="Gly residues" evidence="1">
    <location>
        <begin position="1027"/>
        <end position="1036"/>
    </location>
</feature>
<feature type="region of interest" description="Disordered" evidence="1">
    <location>
        <begin position="457"/>
        <end position="677"/>
    </location>
</feature>
<feature type="compositionally biased region" description="Low complexity" evidence="1">
    <location>
        <begin position="959"/>
        <end position="969"/>
    </location>
</feature>
<reference evidence="2" key="1">
    <citation type="submission" date="2023-01" db="EMBL/GenBank/DDBJ databases">
        <authorList>
            <person name="Van Ghelder C."/>
            <person name="Rancurel C."/>
        </authorList>
    </citation>
    <scope>NUCLEOTIDE SEQUENCE</scope>
    <source>
        <strain evidence="2">CNCM I-4278</strain>
    </source>
</reference>
<dbReference type="EMBL" id="CAOQHR010000007">
    <property type="protein sequence ID" value="CAI6337859.1"/>
    <property type="molecule type" value="Genomic_DNA"/>
</dbReference>
<feature type="compositionally biased region" description="Polar residues" evidence="1">
    <location>
        <begin position="732"/>
        <end position="755"/>
    </location>
</feature>
<dbReference type="AlphaFoldDB" id="A0A9W4UM53"/>
<feature type="compositionally biased region" description="Polar residues" evidence="1">
    <location>
        <begin position="715"/>
        <end position="724"/>
    </location>
</feature>
<feature type="compositionally biased region" description="Polar residues" evidence="1">
    <location>
        <begin position="599"/>
        <end position="613"/>
    </location>
</feature>
<feature type="compositionally biased region" description="Polar residues" evidence="1">
    <location>
        <begin position="658"/>
        <end position="677"/>
    </location>
</feature>
<feature type="compositionally biased region" description="Polar residues" evidence="1">
    <location>
        <begin position="699"/>
        <end position="708"/>
    </location>
</feature>
<keyword evidence="3" id="KW-1185">Reference proteome</keyword>
<proteinExistence type="predicted"/>
<name>A0A9W4UM53_9PLEO</name>
<evidence type="ECO:0000313" key="3">
    <source>
        <dbReference type="Proteomes" id="UP001152607"/>
    </source>
</evidence>
<dbReference type="Proteomes" id="UP001152607">
    <property type="component" value="Unassembled WGS sequence"/>
</dbReference>
<sequence length="1036" mass="111748">MAGPRNLPARSSQRRNVVPEEESPMQTRRGAKSAAKPEQPDIVSPRSSRHSMPVIEAPLTRKATRTISSVPNYAKLDSAPNVYATYESPFFMVFGLTSSFFDSLHLRKREQTLALGYPQDSEEEEEDEEEDDSSTVEEESDETPAVPTRPATTTRGRGGGRGSRGGRGRGRGGRGRGSRGGRGGSRGASARTTSPLRTRPSRNAAPVFPLQDHDDPSNQSSPLPDANDSLQGDEQDDQDQNQNHSSSLNRDGSDADGGDEGSLPDVKNPKSFSPATPPGSPPPGVIKAYHDPSTKIPTSLSVPKISLPDKASVNMSHDGTLTPAESAVPKLLDPEDDMLSDSDLPDAWIEGVPDPLEAECEDRADYLLQTRYKPMPNVQDIIDNLQKHSFTLRSTESLYALAENTQMILRAWQDQYLELDAKTAPHAHPPKKACNGGRIPMAHQQFEDRKEASLYGYVFDPKKPPGMQDPFAQRPGHEKTGRRELRQRRTRDMLDSAAPSEEEEEEDQESRPAKRQRRATRPFEVSEQGNNTGTGTGTNTPKKKNNGWGGARKKGVSKYAQPAVSATATPEPEGRGKRGKAFAAAVHHRIQAMREESAVVSSSDEGGSSNVASVDTEDTPPPVQKRGRPAGSKNVARRSDFGQKKGPRKKVHEEEIAMTTSSPNGQPQMLQSMSEGQGQFTIDAPVAPQLAPSLMGPHSTETVFQATPQPLGVTDPSNHPSSVKAQPPDFYTNATPLSQYNTVYMDDSATNSASGSKGKPRVKSEKRSQSMTIWWAERKARRKEMEEKTGTPIKAPPSRSNSTSGRRGGRPPNSSKPPSEAHSRPQSSHQDMSPHLYAQQNAHPDLYAVPHDQHPPPPRGPFSSSHSPTEYSFSAYPPGAPPPNLVSTPLAALPTSSAQPPPPPSAGTSPSSISAQGRTLAPAPHHPHLPAAYPSPFGPRAPAAGGRPKNTGPMPLAPAPLASSSAGSSQHVSPYPPLQHPPPERDSVFKSGLADQPELMRKLKELRDAGARERDAEREKGRERDGGGGGGGEWVD</sequence>